<dbReference type="PROSITE" id="PS52016">
    <property type="entry name" value="TONB_DEPENDENT_REC_3"/>
    <property type="match status" value="1"/>
</dbReference>
<evidence type="ECO:0000313" key="14">
    <source>
        <dbReference type="Proteomes" id="UP000282106"/>
    </source>
</evidence>
<evidence type="ECO:0000256" key="8">
    <source>
        <dbReference type="PROSITE-ProRule" id="PRU01360"/>
    </source>
</evidence>
<comment type="subcellular location">
    <subcellularLocation>
        <location evidence="1 8">Cell outer membrane</location>
        <topology evidence="1 8">Multi-pass membrane protein</topology>
    </subcellularLocation>
</comment>
<accession>A0A3N0V8R9</accession>
<dbReference type="PANTHER" id="PTHR47234">
    <property type="match status" value="1"/>
</dbReference>
<keyword evidence="3 8" id="KW-1134">Transmembrane beta strand</keyword>
<keyword evidence="5 9" id="KW-0798">TonB box</keyword>
<organism evidence="13 14">
    <name type="scientific">Stagnimonas aquatica</name>
    <dbReference type="NCBI Taxonomy" id="2689987"/>
    <lineage>
        <taxon>Bacteria</taxon>
        <taxon>Pseudomonadati</taxon>
        <taxon>Pseudomonadota</taxon>
        <taxon>Gammaproteobacteria</taxon>
        <taxon>Nevskiales</taxon>
        <taxon>Nevskiaceae</taxon>
        <taxon>Stagnimonas</taxon>
    </lineage>
</organism>
<dbReference type="InterPro" id="IPR039426">
    <property type="entry name" value="TonB-dep_rcpt-like"/>
</dbReference>
<dbReference type="InterPro" id="IPR037066">
    <property type="entry name" value="Plug_dom_sf"/>
</dbReference>
<dbReference type="Gene3D" id="2.170.130.10">
    <property type="entry name" value="TonB-dependent receptor, plug domain"/>
    <property type="match status" value="1"/>
</dbReference>
<evidence type="ECO:0000256" key="3">
    <source>
        <dbReference type="ARBA" id="ARBA00022452"/>
    </source>
</evidence>
<comment type="caution">
    <text evidence="13">The sequence shown here is derived from an EMBL/GenBank/DDBJ whole genome shotgun (WGS) entry which is preliminary data.</text>
</comment>
<dbReference type="Gene3D" id="2.40.170.20">
    <property type="entry name" value="TonB-dependent receptor, beta-barrel domain"/>
    <property type="match status" value="1"/>
</dbReference>
<dbReference type="SUPFAM" id="SSF56935">
    <property type="entry name" value="Porins"/>
    <property type="match status" value="1"/>
</dbReference>
<keyword evidence="6 8" id="KW-0472">Membrane</keyword>
<dbReference type="EMBL" id="RJVO01000005">
    <property type="protein sequence ID" value="ROH89022.1"/>
    <property type="molecule type" value="Genomic_DNA"/>
</dbReference>
<comment type="similarity">
    <text evidence="8 9">Belongs to the TonB-dependent receptor family.</text>
</comment>
<name>A0A3N0V8R9_9GAMM</name>
<dbReference type="InParanoid" id="A0A3N0V8R9"/>
<sequence length="1053" mass="113097">MTHRARIALHTALFGLLALPALASAQETEAGAADTATIAVQSLPEQDSSPAAKEKSTGPAVKLQAVEVTGSRIKRTDSETSQPVVRLSRKDLERSGSNSVGEILQALPAAGAALNTTFNNGGTGATEVDLRNLGSNRVLVLVDGHRWISGLRALSTNSVDLNTVPFAIVDRVDVLQDGASAAYGSDAVTGVVNIITRKKFRGLNLSAQQGVYEQGDGENGLLSLTGGTVFDGLFGGQSTSIAASLSVQNQADIFAGDREISRLPKVNTGLTRGSSFTPEGRFLFVGSPTTTPRFGADSCPGLAGGIAQGLLDDNGVPITLPGQLSQLPAGVNLCDITHVTGAPTGGAANYRPFDPINDPYNYALTNYLATPLRTYNAYLSLQHEFMDNLRFTAQGLYSLRQSKQQLAPQPIAFGDIAPVIGGLMPGSLLSYNQATYVTPGHSFNPTSVNGQLGQYIGHLDPNDPTNDPSNPAFLGLNYTGAVLRRMVEGGPRIQEQNVPTRFGRAGFEGSFSLLQQVIDWELGYSYGVSSQSQNLYNNYAMDRLQQAVVGNRGANDDNPYNVPLCVAPCVPINFFGGPGSITPEMLAFIRIDEHSNTRQSQGDLYLNLSTTLPVPLLADDLGVALGVERRYSHYSDNPSIYQINGTTSGLPAQSTEGVVIAREAFVELDLPLLKQLPLAQDLSLNLAGRVSDYDSFGTTQNGKIGGRWKPVNDLLLRSSFSTSFRAPNPGELFLSNAGSYPALTDPCAAPEDGSVTATNCSADGVSPYTQTVAQYYSPFTGNRDLQPETSHSLTAGLVINPRFLEGFDISADYFRIKVDNYITPPGAQLILDQCYTTTGRGFCEYISRNPSNGQLLSVLNSYQNFPSLETAGVDFNLNYQLPDLVPALGRFKIAANATFLSSFTQMVASADGPQRDDSTRPGVLTLPRWKINPSLQWMKGAYSGSLNTRIIWGVTEGCDDGITPSLSDLGLCSNPDNRDRFGNPDPQNRVHYAWKTDLQLGYNAKAERAQFTLGVQNLFDRDPPIAYSAFANSFDPSYWVPGRFFYAGIKKDF</sequence>
<dbReference type="PANTHER" id="PTHR47234:SF2">
    <property type="entry name" value="TONB-DEPENDENT RECEPTOR"/>
    <property type="match status" value="1"/>
</dbReference>
<dbReference type="InterPro" id="IPR000531">
    <property type="entry name" value="Beta-barrel_TonB"/>
</dbReference>
<keyword evidence="7 8" id="KW-0998">Cell outer membrane</keyword>
<keyword evidence="2 8" id="KW-0813">Transport</keyword>
<dbReference type="GO" id="GO:0009279">
    <property type="term" value="C:cell outer membrane"/>
    <property type="evidence" value="ECO:0007669"/>
    <property type="project" value="UniProtKB-SubCell"/>
</dbReference>
<evidence type="ECO:0000256" key="1">
    <source>
        <dbReference type="ARBA" id="ARBA00004571"/>
    </source>
</evidence>
<keyword evidence="13" id="KW-0675">Receptor</keyword>
<gene>
    <name evidence="13" type="ORF">ED208_11445</name>
</gene>
<evidence type="ECO:0000259" key="12">
    <source>
        <dbReference type="Pfam" id="PF07715"/>
    </source>
</evidence>
<keyword evidence="4 8" id="KW-0812">Transmembrane</keyword>
<keyword evidence="14" id="KW-1185">Reference proteome</keyword>
<feature type="domain" description="TonB-dependent receptor plug" evidence="12">
    <location>
        <begin position="78"/>
        <end position="191"/>
    </location>
</feature>
<dbReference type="Proteomes" id="UP000282106">
    <property type="component" value="Unassembled WGS sequence"/>
</dbReference>
<dbReference type="Pfam" id="PF07715">
    <property type="entry name" value="Plug"/>
    <property type="match status" value="1"/>
</dbReference>
<dbReference type="InterPro" id="IPR012910">
    <property type="entry name" value="Plug_dom"/>
</dbReference>
<dbReference type="AlphaFoldDB" id="A0A3N0V8R9"/>
<dbReference type="RefSeq" id="WP_123212044.1">
    <property type="nucleotide sequence ID" value="NZ_RJVO01000005.1"/>
</dbReference>
<feature type="signal peptide" evidence="10">
    <location>
        <begin position="1"/>
        <end position="23"/>
    </location>
</feature>
<protein>
    <submittedName>
        <fullName evidence="13">TonB-dependent receptor</fullName>
    </submittedName>
</protein>
<keyword evidence="10" id="KW-0732">Signal</keyword>
<evidence type="ECO:0000256" key="9">
    <source>
        <dbReference type="RuleBase" id="RU003357"/>
    </source>
</evidence>
<reference evidence="13 14" key="1">
    <citation type="submission" date="2018-10" db="EMBL/GenBank/DDBJ databases">
        <authorList>
            <person name="Chen W.-M."/>
        </authorList>
    </citation>
    <scope>NUCLEOTIDE SEQUENCE [LARGE SCALE GENOMIC DNA]</scope>
    <source>
        <strain evidence="13 14">THS-13</strain>
    </source>
</reference>
<proteinExistence type="inferred from homology"/>
<evidence type="ECO:0000256" key="4">
    <source>
        <dbReference type="ARBA" id="ARBA00022692"/>
    </source>
</evidence>
<evidence type="ECO:0000313" key="13">
    <source>
        <dbReference type="EMBL" id="ROH89022.1"/>
    </source>
</evidence>
<evidence type="ECO:0000256" key="5">
    <source>
        <dbReference type="ARBA" id="ARBA00023077"/>
    </source>
</evidence>
<dbReference type="Pfam" id="PF00593">
    <property type="entry name" value="TonB_dep_Rec_b-barrel"/>
    <property type="match status" value="1"/>
</dbReference>
<dbReference type="InterPro" id="IPR036942">
    <property type="entry name" value="Beta-barrel_TonB_sf"/>
</dbReference>
<evidence type="ECO:0000256" key="10">
    <source>
        <dbReference type="SAM" id="SignalP"/>
    </source>
</evidence>
<evidence type="ECO:0000259" key="11">
    <source>
        <dbReference type="Pfam" id="PF00593"/>
    </source>
</evidence>
<evidence type="ECO:0000256" key="7">
    <source>
        <dbReference type="ARBA" id="ARBA00023237"/>
    </source>
</evidence>
<evidence type="ECO:0000256" key="6">
    <source>
        <dbReference type="ARBA" id="ARBA00023136"/>
    </source>
</evidence>
<feature type="domain" description="TonB-dependent receptor-like beta-barrel" evidence="11">
    <location>
        <begin position="466"/>
        <end position="1018"/>
    </location>
</feature>
<feature type="chain" id="PRO_5018169525" evidence="10">
    <location>
        <begin position="24"/>
        <end position="1053"/>
    </location>
</feature>
<evidence type="ECO:0000256" key="2">
    <source>
        <dbReference type="ARBA" id="ARBA00022448"/>
    </source>
</evidence>